<evidence type="ECO:0000313" key="3">
    <source>
        <dbReference type="Proteomes" id="UP001165122"/>
    </source>
</evidence>
<dbReference type="AlphaFoldDB" id="A0A9W7KZJ8"/>
<organism evidence="2 3">
    <name type="scientific">Triparma laevis f. longispina</name>
    <dbReference type="NCBI Taxonomy" id="1714387"/>
    <lineage>
        <taxon>Eukaryota</taxon>
        <taxon>Sar</taxon>
        <taxon>Stramenopiles</taxon>
        <taxon>Ochrophyta</taxon>
        <taxon>Bolidophyceae</taxon>
        <taxon>Parmales</taxon>
        <taxon>Triparmaceae</taxon>
        <taxon>Triparma</taxon>
    </lineage>
</organism>
<feature type="region of interest" description="Disordered" evidence="1">
    <location>
        <begin position="1"/>
        <end position="22"/>
    </location>
</feature>
<evidence type="ECO:0000256" key="1">
    <source>
        <dbReference type="SAM" id="MobiDB-lite"/>
    </source>
</evidence>
<gene>
    <name evidence="2" type="ORF">TrLO_g6224</name>
</gene>
<proteinExistence type="predicted"/>
<accession>A0A9W7KZJ8</accession>
<name>A0A9W7KZJ8_9STRA</name>
<protein>
    <submittedName>
        <fullName evidence="2">Uncharacterized protein</fullName>
    </submittedName>
</protein>
<feature type="region of interest" description="Disordered" evidence="1">
    <location>
        <begin position="130"/>
        <end position="158"/>
    </location>
</feature>
<evidence type="ECO:0000313" key="2">
    <source>
        <dbReference type="EMBL" id="GMI16836.1"/>
    </source>
</evidence>
<comment type="caution">
    <text evidence="2">The sequence shown here is derived from an EMBL/GenBank/DDBJ whole genome shotgun (WGS) entry which is preliminary data.</text>
</comment>
<reference evidence="3" key="1">
    <citation type="journal article" date="2023" name="Commun. Biol.">
        <title>Genome analysis of Parmales, the sister group of diatoms, reveals the evolutionary specialization of diatoms from phago-mixotrophs to photoautotrophs.</title>
        <authorList>
            <person name="Ban H."/>
            <person name="Sato S."/>
            <person name="Yoshikawa S."/>
            <person name="Yamada K."/>
            <person name="Nakamura Y."/>
            <person name="Ichinomiya M."/>
            <person name="Sato N."/>
            <person name="Blanc-Mathieu R."/>
            <person name="Endo H."/>
            <person name="Kuwata A."/>
            <person name="Ogata H."/>
        </authorList>
    </citation>
    <scope>NUCLEOTIDE SEQUENCE [LARGE SCALE GENOMIC DNA]</scope>
    <source>
        <strain evidence="3">NIES 3700</strain>
    </source>
</reference>
<keyword evidence="3" id="KW-1185">Reference proteome</keyword>
<dbReference type="EMBL" id="BRXW01000267">
    <property type="protein sequence ID" value="GMI16836.1"/>
    <property type="molecule type" value="Genomic_DNA"/>
</dbReference>
<dbReference type="Proteomes" id="UP001165122">
    <property type="component" value="Unassembled WGS sequence"/>
</dbReference>
<sequence length="158" mass="17951">MHHSELERSSVLPSRPDRYNRHRLDLDGQRHYRFCQLQQPKHEVAATQRRSACVGERDLEVQNLEQPHVLQSATVLNAGFLSRFDGLANELDLTTPTIKPKLPKKVFGSETKVYADGSGRKKKAFLRGVSRERIHKQQSMSSGVGDGDEGWMKIEEGE</sequence>